<dbReference type="Gene3D" id="1.10.260.40">
    <property type="entry name" value="lambda repressor-like DNA-binding domains"/>
    <property type="match status" value="1"/>
</dbReference>
<gene>
    <name evidence="5" type="ORF">EZJ44_05165</name>
</gene>
<sequence>MESMMTNVAIRDIANRAGVSPATVSRVLNRSKPVADELRRRVEKAIEELDYQPSRVARNLRRSRTDTIGFVVDSIQNPFFPTLIEQATEVAQRHNFAVNVTISHTPLKAAYDLFRAPMVDGVLLVGGQPELDMQASLNSTRKMPIVAIDREVDGVALPRFSATNERGAFEVVQHVLGALHTAPKKFVHIQGPQDLSITEQRQRGVIAACQEAQVPLEALLNIAGDFTAQSGYDVVAELFAGEKNHWPQAIFADNDLMAIGAIKAAKQAGALVGTDVLIAGFDGLELGEWISPTLTSYRQPIREITAAAVECLIELIESNGAAKSTEGFEFAGELVIRDSTGGTQ</sequence>
<keyword evidence="1" id="KW-0805">Transcription regulation</keyword>
<dbReference type="Pfam" id="PF13377">
    <property type="entry name" value="Peripla_BP_3"/>
    <property type="match status" value="1"/>
</dbReference>
<dbReference type="OrthoDB" id="3266689at2"/>
<evidence type="ECO:0000313" key="5">
    <source>
        <dbReference type="EMBL" id="TBW22211.1"/>
    </source>
</evidence>
<keyword evidence="3" id="KW-0804">Transcription</keyword>
<accession>A0A4Q9V253</accession>
<dbReference type="PANTHER" id="PTHR30146">
    <property type="entry name" value="LACI-RELATED TRANSCRIPTIONAL REPRESSOR"/>
    <property type="match status" value="1"/>
</dbReference>
<dbReference type="Proteomes" id="UP000293036">
    <property type="component" value="Unassembled WGS sequence"/>
</dbReference>
<comment type="caution">
    <text evidence="5">The sequence shown here is derived from an EMBL/GenBank/DDBJ whole genome shotgun (WGS) entry which is preliminary data.</text>
</comment>
<evidence type="ECO:0000259" key="4">
    <source>
        <dbReference type="PROSITE" id="PS50932"/>
    </source>
</evidence>
<dbReference type="AlphaFoldDB" id="A0A4Q9V253"/>
<reference evidence="5 6" key="1">
    <citation type="submission" date="2019-02" db="EMBL/GenBank/DDBJ databases">
        <title>Arcanobacterium bovis sp. nov., isolated from the milk of a cow with mastitis.</title>
        <authorList>
            <person name="Sammra O."/>
            <person name="Foster G."/>
            <person name="Hassan A."/>
            <person name="Alssahen M."/>
            <person name="Laemmler C."/>
            <person name="Borowiak M."/>
            <person name="Malorny B."/>
            <person name="Abdulmawjood A."/>
        </authorList>
    </citation>
    <scope>NUCLEOTIDE SEQUENCE [LARGE SCALE GENOMIC DNA]</scope>
    <source>
        <strain evidence="5 6">C605018/01/1</strain>
    </source>
</reference>
<evidence type="ECO:0000256" key="1">
    <source>
        <dbReference type="ARBA" id="ARBA00023015"/>
    </source>
</evidence>
<evidence type="ECO:0000313" key="6">
    <source>
        <dbReference type="Proteomes" id="UP000293036"/>
    </source>
</evidence>
<evidence type="ECO:0000256" key="2">
    <source>
        <dbReference type="ARBA" id="ARBA00023125"/>
    </source>
</evidence>
<keyword evidence="2" id="KW-0238">DNA-binding</keyword>
<organism evidence="5 6">
    <name type="scientific">Arcanobacterium bovis</name>
    <dbReference type="NCBI Taxonomy" id="2529275"/>
    <lineage>
        <taxon>Bacteria</taxon>
        <taxon>Bacillati</taxon>
        <taxon>Actinomycetota</taxon>
        <taxon>Actinomycetes</taxon>
        <taxon>Actinomycetales</taxon>
        <taxon>Actinomycetaceae</taxon>
        <taxon>Arcanobacterium</taxon>
    </lineage>
</organism>
<dbReference type="PROSITE" id="PS00356">
    <property type="entry name" value="HTH_LACI_1"/>
    <property type="match status" value="1"/>
</dbReference>
<evidence type="ECO:0000256" key="3">
    <source>
        <dbReference type="ARBA" id="ARBA00023163"/>
    </source>
</evidence>
<dbReference type="PANTHER" id="PTHR30146:SF109">
    <property type="entry name" value="HTH-TYPE TRANSCRIPTIONAL REGULATOR GALS"/>
    <property type="match status" value="1"/>
</dbReference>
<dbReference type="InterPro" id="IPR028082">
    <property type="entry name" value="Peripla_BP_I"/>
</dbReference>
<dbReference type="SUPFAM" id="SSF47413">
    <property type="entry name" value="lambda repressor-like DNA-binding domains"/>
    <property type="match status" value="1"/>
</dbReference>
<proteinExistence type="predicted"/>
<dbReference type="SMART" id="SM00354">
    <property type="entry name" value="HTH_LACI"/>
    <property type="match status" value="1"/>
</dbReference>
<dbReference type="InterPro" id="IPR000843">
    <property type="entry name" value="HTH_LacI"/>
</dbReference>
<dbReference type="SUPFAM" id="SSF53822">
    <property type="entry name" value="Periplasmic binding protein-like I"/>
    <property type="match status" value="1"/>
</dbReference>
<dbReference type="PROSITE" id="PS50932">
    <property type="entry name" value="HTH_LACI_2"/>
    <property type="match status" value="1"/>
</dbReference>
<keyword evidence="6" id="KW-1185">Reference proteome</keyword>
<dbReference type="PRINTS" id="PR00036">
    <property type="entry name" value="HTHLACI"/>
</dbReference>
<dbReference type="CDD" id="cd01392">
    <property type="entry name" value="HTH_LacI"/>
    <property type="match status" value="1"/>
</dbReference>
<dbReference type="InterPro" id="IPR046335">
    <property type="entry name" value="LacI/GalR-like_sensor"/>
</dbReference>
<dbReference type="GO" id="GO:0000976">
    <property type="term" value="F:transcription cis-regulatory region binding"/>
    <property type="evidence" value="ECO:0007669"/>
    <property type="project" value="TreeGrafter"/>
</dbReference>
<protein>
    <submittedName>
        <fullName evidence="5">LacI family transcriptional regulator</fullName>
    </submittedName>
</protein>
<feature type="domain" description="HTH lacI-type" evidence="4">
    <location>
        <begin position="8"/>
        <end position="62"/>
    </location>
</feature>
<dbReference type="Gene3D" id="3.40.50.2300">
    <property type="match status" value="2"/>
</dbReference>
<dbReference type="GO" id="GO:0003700">
    <property type="term" value="F:DNA-binding transcription factor activity"/>
    <property type="evidence" value="ECO:0007669"/>
    <property type="project" value="TreeGrafter"/>
</dbReference>
<dbReference type="EMBL" id="SJDT01000003">
    <property type="protein sequence ID" value="TBW22211.1"/>
    <property type="molecule type" value="Genomic_DNA"/>
</dbReference>
<dbReference type="InterPro" id="IPR010982">
    <property type="entry name" value="Lambda_DNA-bd_dom_sf"/>
</dbReference>
<dbReference type="CDD" id="cd06267">
    <property type="entry name" value="PBP1_LacI_sugar_binding-like"/>
    <property type="match status" value="1"/>
</dbReference>
<name>A0A4Q9V253_9ACTO</name>
<dbReference type="Pfam" id="PF00356">
    <property type="entry name" value="LacI"/>
    <property type="match status" value="1"/>
</dbReference>